<sequence>MTETWHWHWSCRINACLGGRADEPLCSRVFRQPNSAWRSAYLRTADWAFGEEYHCLHIHLRWLTLKYA</sequence>
<organism evidence="1 2">
    <name type="scientific">Paracoccus broussonetiae subsp. drimophilus</name>
    <dbReference type="NCBI Taxonomy" id="3373869"/>
    <lineage>
        <taxon>Bacteria</taxon>
        <taxon>Pseudomonadati</taxon>
        <taxon>Pseudomonadota</taxon>
        <taxon>Alphaproteobacteria</taxon>
        <taxon>Rhodobacterales</taxon>
        <taxon>Paracoccaceae</taxon>
        <taxon>Paracoccus</taxon>
        <taxon>Paracoccus broussonetiae</taxon>
    </lineage>
</organism>
<dbReference type="RefSeq" id="WP_395132481.1">
    <property type="nucleotide sequence ID" value="NZ_JBIMPR010000003.1"/>
</dbReference>
<keyword evidence="2" id="KW-1185">Reference proteome</keyword>
<evidence type="ECO:0000313" key="1">
    <source>
        <dbReference type="EMBL" id="MFH5773617.1"/>
    </source>
</evidence>
<name>A0ABW7LHL7_9RHOB</name>
<dbReference type="Proteomes" id="UP001609376">
    <property type="component" value="Unassembled WGS sequence"/>
</dbReference>
<evidence type="ECO:0000313" key="2">
    <source>
        <dbReference type="Proteomes" id="UP001609376"/>
    </source>
</evidence>
<protein>
    <submittedName>
        <fullName evidence="1">Uncharacterized protein</fullName>
    </submittedName>
</protein>
<accession>A0ABW7LHL7</accession>
<dbReference type="EMBL" id="JBIMPR010000003">
    <property type="protein sequence ID" value="MFH5773617.1"/>
    <property type="molecule type" value="Genomic_DNA"/>
</dbReference>
<gene>
    <name evidence="1" type="ORF">ACHFJ0_05145</name>
</gene>
<proteinExistence type="predicted"/>
<reference evidence="1 2" key="1">
    <citation type="submission" date="2024-10" db="EMBL/GenBank/DDBJ databases">
        <title>Paracoccus drimophilus sp. nov., a novel bacterium from corn roots in Hunan.</title>
        <authorList>
            <person name="Li X."/>
        </authorList>
    </citation>
    <scope>NUCLEOTIDE SEQUENCE [LARGE SCALE GENOMIC DNA]</scope>
    <source>
        <strain evidence="1 2">NGMCC 1.201697</strain>
    </source>
</reference>
<comment type="caution">
    <text evidence="1">The sequence shown here is derived from an EMBL/GenBank/DDBJ whole genome shotgun (WGS) entry which is preliminary data.</text>
</comment>